<dbReference type="STRING" id="637679.GCA_001550055_00642"/>
<dbReference type="AlphaFoldDB" id="A0A1G6TIG5"/>
<dbReference type="EMBL" id="FNAK01000001">
    <property type="protein sequence ID" value="SDD28831.1"/>
    <property type="molecule type" value="Genomic_DNA"/>
</dbReference>
<gene>
    <name evidence="1" type="ORF">SAMN04488071_0247</name>
</gene>
<keyword evidence="2" id="KW-1185">Reference proteome</keyword>
<evidence type="ECO:0000313" key="2">
    <source>
        <dbReference type="Proteomes" id="UP000183685"/>
    </source>
</evidence>
<sequence>MTQNTIPILDSFLLVSDGTVVFIDPTDVLSDPLPKNFPVTVLMPTGDEFKATARPLLARKPGTPEVGIALELDGVDEPIKLPMGSKLILPNF</sequence>
<dbReference type="Proteomes" id="UP000183685">
    <property type="component" value="Unassembled WGS sequence"/>
</dbReference>
<accession>A0A1G6TIG5</accession>
<proteinExistence type="predicted"/>
<protein>
    <submittedName>
        <fullName evidence="1">Uncharacterized protein</fullName>
    </submittedName>
</protein>
<evidence type="ECO:0000313" key="1">
    <source>
        <dbReference type="EMBL" id="SDD28831.1"/>
    </source>
</evidence>
<reference evidence="1 2" key="1">
    <citation type="submission" date="2016-10" db="EMBL/GenBank/DDBJ databases">
        <authorList>
            <person name="de Groot N.N."/>
        </authorList>
    </citation>
    <scope>NUCLEOTIDE SEQUENCE [LARGE SCALE GENOMIC DNA]</scope>
    <source>
        <strain evidence="1 2">CGMCC 1.9109</strain>
    </source>
</reference>
<organism evidence="1 2">
    <name type="scientific">Kordiimonas lacus</name>
    <dbReference type="NCBI Taxonomy" id="637679"/>
    <lineage>
        <taxon>Bacteria</taxon>
        <taxon>Pseudomonadati</taxon>
        <taxon>Pseudomonadota</taxon>
        <taxon>Alphaproteobacteria</taxon>
        <taxon>Kordiimonadales</taxon>
        <taxon>Kordiimonadaceae</taxon>
        <taxon>Kordiimonas</taxon>
    </lineage>
</organism>
<name>A0A1G6TIG5_9PROT</name>
<dbReference type="RefSeq" id="WP_068308774.1">
    <property type="nucleotide sequence ID" value="NZ_FNAK01000001.1"/>
</dbReference>